<dbReference type="EC" id="2.4.1.17" evidence="2"/>
<evidence type="ECO:0000256" key="3">
    <source>
        <dbReference type="ARBA" id="ARBA00022676"/>
    </source>
</evidence>
<dbReference type="PANTHER" id="PTHR48043:SF23">
    <property type="entry name" value="UDP-GLUCURONOSYLTRANSFERASE"/>
    <property type="match status" value="1"/>
</dbReference>
<evidence type="ECO:0000313" key="5">
    <source>
        <dbReference type="EMBL" id="GMT07256.1"/>
    </source>
</evidence>
<dbReference type="InterPro" id="IPR050271">
    <property type="entry name" value="UDP-glycosyltransferase"/>
</dbReference>
<proteinExistence type="inferred from homology"/>
<dbReference type="SUPFAM" id="SSF53756">
    <property type="entry name" value="UDP-Glycosyltransferase/glycogen phosphorylase"/>
    <property type="match status" value="1"/>
</dbReference>
<accession>A0AAV5UJL5</accession>
<name>A0AAV5UJL5_9BILA</name>
<organism evidence="5 6">
    <name type="scientific">Pristionchus entomophagus</name>
    <dbReference type="NCBI Taxonomy" id="358040"/>
    <lineage>
        <taxon>Eukaryota</taxon>
        <taxon>Metazoa</taxon>
        <taxon>Ecdysozoa</taxon>
        <taxon>Nematoda</taxon>
        <taxon>Chromadorea</taxon>
        <taxon>Rhabditida</taxon>
        <taxon>Rhabditina</taxon>
        <taxon>Diplogasteromorpha</taxon>
        <taxon>Diplogasteroidea</taxon>
        <taxon>Neodiplogasteridae</taxon>
        <taxon>Pristionchus</taxon>
    </lineage>
</organism>
<dbReference type="GO" id="GO:0015020">
    <property type="term" value="F:glucuronosyltransferase activity"/>
    <property type="evidence" value="ECO:0007669"/>
    <property type="project" value="UniProtKB-EC"/>
</dbReference>
<feature type="non-terminal residue" evidence="5">
    <location>
        <position position="103"/>
    </location>
</feature>
<sequence>TNSEPLLESAAPTLSRVVDISQIGAKQPKPLNEYWDSLLSRYPRTILLSLGSIAKSILLSDKTKDGILKTISHFPDTLFIWKYERPEDEFSREKASKVDNLVL</sequence>
<feature type="non-terminal residue" evidence="5">
    <location>
        <position position="1"/>
    </location>
</feature>
<keyword evidence="4" id="KW-0808">Transferase</keyword>
<evidence type="ECO:0000313" key="6">
    <source>
        <dbReference type="Proteomes" id="UP001432027"/>
    </source>
</evidence>
<evidence type="ECO:0000256" key="1">
    <source>
        <dbReference type="ARBA" id="ARBA00009995"/>
    </source>
</evidence>
<comment type="similarity">
    <text evidence="1">Belongs to the UDP-glycosyltransferase family.</text>
</comment>
<reference evidence="5" key="1">
    <citation type="submission" date="2023-10" db="EMBL/GenBank/DDBJ databases">
        <title>Genome assembly of Pristionchus species.</title>
        <authorList>
            <person name="Yoshida K."/>
            <person name="Sommer R.J."/>
        </authorList>
    </citation>
    <scope>NUCLEOTIDE SEQUENCE</scope>
    <source>
        <strain evidence="5">RS0144</strain>
    </source>
</reference>
<dbReference type="EMBL" id="BTSX01000006">
    <property type="protein sequence ID" value="GMT07256.1"/>
    <property type="molecule type" value="Genomic_DNA"/>
</dbReference>
<evidence type="ECO:0000256" key="4">
    <source>
        <dbReference type="ARBA" id="ARBA00022679"/>
    </source>
</evidence>
<keyword evidence="3" id="KW-0328">Glycosyltransferase</keyword>
<gene>
    <name evidence="5" type="ORF">PENTCL1PPCAC_29430</name>
</gene>
<dbReference type="Proteomes" id="UP001432027">
    <property type="component" value="Unassembled WGS sequence"/>
</dbReference>
<protein>
    <recommendedName>
        <fullName evidence="2">glucuronosyltransferase</fullName>
        <ecNumber evidence="2">2.4.1.17</ecNumber>
    </recommendedName>
</protein>
<comment type="caution">
    <text evidence="5">The sequence shown here is derived from an EMBL/GenBank/DDBJ whole genome shotgun (WGS) entry which is preliminary data.</text>
</comment>
<evidence type="ECO:0000256" key="2">
    <source>
        <dbReference type="ARBA" id="ARBA00012544"/>
    </source>
</evidence>
<dbReference type="PANTHER" id="PTHR48043">
    <property type="entry name" value="EG:EG0003.4 PROTEIN-RELATED"/>
    <property type="match status" value="1"/>
</dbReference>
<dbReference type="AlphaFoldDB" id="A0AAV5UJL5"/>
<keyword evidence="6" id="KW-1185">Reference proteome</keyword>